<dbReference type="InterPro" id="IPR013563">
    <property type="entry name" value="Oligopep_ABC_C"/>
</dbReference>
<name>A0A5K8AHT0_9BACT</name>
<dbReference type="Proteomes" id="UP000422108">
    <property type="component" value="Chromosome"/>
</dbReference>
<keyword evidence="2" id="KW-0813">Transport</keyword>
<dbReference type="InterPro" id="IPR003593">
    <property type="entry name" value="AAA+_ATPase"/>
</dbReference>
<dbReference type="InterPro" id="IPR003439">
    <property type="entry name" value="ABC_transporter-like_ATP-bd"/>
</dbReference>
<keyword evidence="7" id="KW-1185">Reference proteome</keyword>
<evidence type="ECO:0000259" key="5">
    <source>
        <dbReference type="PROSITE" id="PS50893"/>
    </source>
</evidence>
<evidence type="ECO:0000256" key="2">
    <source>
        <dbReference type="ARBA" id="ARBA00022448"/>
    </source>
</evidence>
<dbReference type="AlphaFoldDB" id="A0A5K8AHT0"/>
<dbReference type="PROSITE" id="PS50893">
    <property type="entry name" value="ABC_TRANSPORTER_2"/>
    <property type="match status" value="1"/>
</dbReference>
<gene>
    <name evidence="6" type="ORF">DSCOOX_54070</name>
</gene>
<dbReference type="GO" id="GO:0005524">
    <property type="term" value="F:ATP binding"/>
    <property type="evidence" value="ECO:0007669"/>
    <property type="project" value="UniProtKB-KW"/>
</dbReference>
<evidence type="ECO:0000256" key="3">
    <source>
        <dbReference type="ARBA" id="ARBA00022741"/>
    </source>
</evidence>
<dbReference type="FunFam" id="3.40.50.300:FF:000016">
    <property type="entry name" value="Oligopeptide ABC transporter ATP-binding component"/>
    <property type="match status" value="1"/>
</dbReference>
<dbReference type="CDD" id="cd03257">
    <property type="entry name" value="ABC_NikE_OppD_transporters"/>
    <property type="match status" value="1"/>
</dbReference>
<dbReference type="PANTHER" id="PTHR43776:SF7">
    <property type="entry name" value="D,D-DIPEPTIDE TRANSPORT ATP-BINDING PROTEIN DDPF-RELATED"/>
    <property type="match status" value="1"/>
</dbReference>
<dbReference type="SUPFAM" id="SSF52540">
    <property type="entry name" value="P-loop containing nucleoside triphosphate hydrolases"/>
    <property type="match status" value="1"/>
</dbReference>
<evidence type="ECO:0000256" key="4">
    <source>
        <dbReference type="ARBA" id="ARBA00022840"/>
    </source>
</evidence>
<keyword evidence="4 6" id="KW-0067">ATP-binding</keyword>
<dbReference type="InterPro" id="IPR017871">
    <property type="entry name" value="ABC_transporter-like_CS"/>
</dbReference>
<accession>A0A5K8AHT0</accession>
<evidence type="ECO:0000256" key="1">
    <source>
        <dbReference type="ARBA" id="ARBA00005417"/>
    </source>
</evidence>
<dbReference type="InterPro" id="IPR050319">
    <property type="entry name" value="ABC_transp_ATP-bind"/>
</dbReference>
<dbReference type="Pfam" id="PF00005">
    <property type="entry name" value="ABC_tran"/>
    <property type="match status" value="1"/>
</dbReference>
<organism evidence="6 7">
    <name type="scientific">Desulfosarcina ovata subsp. ovata</name>
    <dbReference type="NCBI Taxonomy" id="2752305"/>
    <lineage>
        <taxon>Bacteria</taxon>
        <taxon>Pseudomonadati</taxon>
        <taxon>Thermodesulfobacteriota</taxon>
        <taxon>Desulfobacteria</taxon>
        <taxon>Desulfobacterales</taxon>
        <taxon>Desulfosarcinaceae</taxon>
        <taxon>Desulfosarcina</taxon>
    </lineage>
</organism>
<dbReference type="PANTHER" id="PTHR43776">
    <property type="entry name" value="TRANSPORT ATP-BINDING PROTEIN"/>
    <property type="match status" value="1"/>
</dbReference>
<dbReference type="GO" id="GO:0016887">
    <property type="term" value="F:ATP hydrolysis activity"/>
    <property type="evidence" value="ECO:0007669"/>
    <property type="project" value="InterPro"/>
</dbReference>
<sequence>MLVKPLVQVRHLSKHFPVTAGVLHRTIGAVKAVDDVSFDIGCGEILGIVGESGCGKSTLARLILRLVEPTSGQVLFGGKNVSRLAKGELRHLRRKMQMVFQDPHSSLDPRNSIYRSLIEMFLIQKVDMTPQAIGDRIAELLTMVGLKLEHGRAYPHQLSGGQKQRVVIARALSLQPEFIVLDEPTAALDVSVQAQITLLLQNLRDSFNMTYLFISHDLALVDYFCHRIVVMYLGRIVEISPANFADRTPRHPYTKLLMDSVFVADPKLRKTIDHHSGEVSVGENLYNGCVFEPRCAYARPLCRQEVPPLVETAAGEHVACHFPLR</sequence>
<dbReference type="SMART" id="SM00382">
    <property type="entry name" value="AAA"/>
    <property type="match status" value="1"/>
</dbReference>
<dbReference type="GO" id="GO:0015833">
    <property type="term" value="P:peptide transport"/>
    <property type="evidence" value="ECO:0007669"/>
    <property type="project" value="InterPro"/>
</dbReference>
<evidence type="ECO:0000313" key="7">
    <source>
        <dbReference type="Proteomes" id="UP000422108"/>
    </source>
</evidence>
<comment type="similarity">
    <text evidence="1">Belongs to the ABC transporter superfamily.</text>
</comment>
<dbReference type="Gene3D" id="3.40.50.300">
    <property type="entry name" value="P-loop containing nucleotide triphosphate hydrolases"/>
    <property type="match status" value="1"/>
</dbReference>
<reference evidence="6 7" key="1">
    <citation type="submission" date="2019-11" db="EMBL/GenBank/DDBJ databases">
        <title>Comparative genomics of hydrocarbon-degrading Desulfosarcina strains.</title>
        <authorList>
            <person name="Watanabe M."/>
            <person name="Kojima H."/>
            <person name="Fukui M."/>
        </authorList>
    </citation>
    <scope>NUCLEOTIDE SEQUENCE [LARGE SCALE GENOMIC DNA]</scope>
    <source>
        <strain evidence="7">oXyS1</strain>
    </source>
</reference>
<evidence type="ECO:0000313" key="6">
    <source>
        <dbReference type="EMBL" id="BBO92227.1"/>
    </source>
</evidence>
<dbReference type="PROSITE" id="PS00211">
    <property type="entry name" value="ABC_TRANSPORTER_1"/>
    <property type="match status" value="1"/>
</dbReference>
<dbReference type="NCBIfam" id="TIGR01727">
    <property type="entry name" value="oligo_HPY"/>
    <property type="match status" value="1"/>
</dbReference>
<dbReference type="EMBL" id="AP021879">
    <property type="protein sequence ID" value="BBO92227.1"/>
    <property type="molecule type" value="Genomic_DNA"/>
</dbReference>
<proteinExistence type="inferred from homology"/>
<dbReference type="GO" id="GO:0055085">
    <property type="term" value="P:transmembrane transport"/>
    <property type="evidence" value="ECO:0007669"/>
    <property type="project" value="UniProtKB-ARBA"/>
</dbReference>
<keyword evidence="3" id="KW-0547">Nucleotide-binding</keyword>
<protein>
    <submittedName>
        <fullName evidence="6">ABC transporter ATP-binding protein</fullName>
    </submittedName>
</protein>
<dbReference type="Pfam" id="PF08352">
    <property type="entry name" value="oligo_HPY"/>
    <property type="match status" value="1"/>
</dbReference>
<dbReference type="InterPro" id="IPR027417">
    <property type="entry name" value="P-loop_NTPase"/>
</dbReference>
<feature type="domain" description="ABC transporter" evidence="5">
    <location>
        <begin position="7"/>
        <end position="258"/>
    </location>
</feature>